<organism evidence="2">
    <name type="scientific">Salmonella enterica subsp. enterica serovar Nima</name>
    <dbReference type="NCBI Taxonomy" id="940233"/>
    <lineage>
        <taxon>Bacteria</taxon>
        <taxon>Pseudomonadati</taxon>
        <taxon>Pseudomonadota</taxon>
        <taxon>Gammaproteobacteria</taxon>
        <taxon>Enterobacterales</taxon>
        <taxon>Enterobacteriaceae</taxon>
        <taxon>Salmonella</taxon>
    </lineage>
</organism>
<proteinExistence type="predicted"/>
<accession>A0A5I3IHR7</accession>
<feature type="transmembrane region" description="Helical" evidence="1">
    <location>
        <begin position="12"/>
        <end position="37"/>
    </location>
</feature>
<keyword evidence="1" id="KW-0472">Membrane</keyword>
<keyword evidence="1" id="KW-1133">Transmembrane helix</keyword>
<sequence>MRRVFERNELTVWSNLFSAFLCGIPLAGLLFCWFYIFAKLSAAAQYYGIKFFFIYLAVLLVAVPAYAIIGINLCIHTSWLWAWVGMSSVSFIALRILAFFELRILDRIDAQHAGLT</sequence>
<evidence type="ECO:0000256" key="1">
    <source>
        <dbReference type="SAM" id="Phobius"/>
    </source>
</evidence>
<comment type="caution">
    <text evidence="2">The sequence shown here is derived from an EMBL/GenBank/DDBJ whole genome shotgun (WGS) entry which is preliminary data.</text>
</comment>
<protein>
    <submittedName>
        <fullName evidence="2">Uncharacterized protein</fullName>
    </submittedName>
</protein>
<keyword evidence="1" id="KW-0812">Transmembrane</keyword>
<name>A0A5I3IHR7_SALET</name>
<dbReference type="AlphaFoldDB" id="A0A5I3IHR7"/>
<evidence type="ECO:0000313" key="2">
    <source>
        <dbReference type="EMBL" id="EBV4572130.1"/>
    </source>
</evidence>
<reference evidence="2" key="1">
    <citation type="submission" date="2018-06" db="EMBL/GenBank/DDBJ databases">
        <authorList>
            <person name="Ashton P.M."/>
            <person name="Dallman T."/>
            <person name="Nair S."/>
            <person name="De Pinna E."/>
            <person name="Peters T."/>
            <person name="Grant K."/>
        </authorList>
    </citation>
    <scope>NUCLEOTIDE SEQUENCE</scope>
    <source>
        <strain evidence="2">45256</strain>
    </source>
</reference>
<dbReference type="EMBL" id="AAHFHJ010000059">
    <property type="protein sequence ID" value="EBV4572130.1"/>
    <property type="molecule type" value="Genomic_DNA"/>
</dbReference>
<gene>
    <name evidence="2" type="ORF">DOW48_24615</name>
</gene>
<feature type="transmembrane region" description="Helical" evidence="1">
    <location>
        <begin position="49"/>
        <end position="73"/>
    </location>
</feature>
<feature type="transmembrane region" description="Helical" evidence="1">
    <location>
        <begin position="79"/>
        <end position="100"/>
    </location>
</feature>